<keyword evidence="5" id="KW-0077">Bacteriochlorophyll biosynthesis</keyword>
<comment type="similarity">
    <text evidence="2">Belongs to the PufQ family.</text>
</comment>
<comment type="function">
    <text evidence="1">Required for bacteriochlorophyll biosynthesis. Directly involved in the assembly of both the B875 and B800-850 pigment-protein complexes.</text>
</comment>
<dbReference type="AlphaFoldDB" id="A0A7Z0I136"/>
<proteinExistence type="inferred from homology"/>
<keyword evidence="4" id="KW-0149">Chlorophyll biosynthesis</keyword>
<evidence type="ECO:0000256" key="3">
    <source>
        <dbReference type="ARBA" id="ARBA00022531"/>
    </source>
</evidence>
<dbReference type="GO" id="GO:0015979">
    <property type="term" value="P:photosynthesis"/>
    <property type="evidence" value="ECO:0007669"/>
    <property type="project" value="UniProtKB-KW"/>
</dbReference>
<organism evidence="7 8">
    <name type="scientific">Rhabdonatronobacter sediminivivens</name>
    <dbReference type="NCBI Taxonomy" id="2743469"/>
    <lineage>
        <taxon>Bacteria</taxon>
        <taxon>Pseudomonadati</taxon>
        <taxon>Pseudomonadota</taxon>
        <taxon>Alphaproteobacteria</taxon>
        <taxon>Rhodobacterales</taxon>
        <taxon>Paracoccaceae</taxon>
        <taxon>Rhabdonatronobacter</taxon>
    </lineage>
</organism>
<dbReference type="GO" id="GO:0030494">
    <property type="term" value="P:bacteriochlorophyll biosynthetic process"/>
    <property type="evidence" value="ECO:0007669"/>
    <property type="project" value="UniProtKB-KW"/>
</dbReference>
<comment type="caution">
    <text evidence="7">The sequence shown here is derived from an EMBL/GenBank/DDBJ whole genome shotgun (WGS) entry which is preliminary data.</text>
</comment>
<keyword evidence="6" id="KW-0812">Transmembrane</keyword>
<keyword evidence="3" id="KW-0602">Photosynthesis</keyword>
<evidence type="ECO:0000313" key="8">
    <source>
        <dbReference type="Proteomes" id="UP000529417"/>
    </source>
</evidence>
<dbReference type="EMBL" id="JACBXS010000022">
    <property type="protein sequence ID" value="NYS25619.1"/>
    <property type="molecule type" value="Genomic_DNA"/>
</dbReference>
<accession>A0A7Z0I136</accession>
<evidence type="ECO:0000256" key="5">
    <source>
        <dbReference type="ARBA" id="ARBA00023181"/>
    </source>
</evidence>
<keyword evidence="8" id="KW-1185">Reference proteome</keyword>
<dbReference type="Proteomes" id="UP000529417">
    <property type="component" value="Unassembled WGS sequence"/>
</dbReference>
<feature type="transmembrane region" description="Helical" evidence="6">
    <location>
        <begin position="25"/>
        <end position="45"/>
    </location>
</feature>
<keyword evidence="6" id="KW-1133">Transmembrane helix</keyword>
<protein>
    <submittedName>
        <fullName evidence="7">Protein pufQ</fullName>
    </submittedName>
</protein>
<dbReference type="InterPro" id="IPR008800">
    <property type="entry name" value="PufQ_cyt-su"/>
</dbReference>
<dbReference type="Pfam" id="PF05398">
    <property type="entry name" value="PufQ"/>
    <property type="match status" value="1"/>
</dbReference>
<evidence type="ECO:0000256" key="6">
    <source>
        <dbReference type="SAM" id="Phobius"/>
    </source>
</evidence>
<keyword evidence="6" id="KW-0472">Membrane</keyword>
<gene>
    <name evidence="7" type="ORF">HUK65_11510</name>
</gene>
<dbReference type="RefSeq" id="WP_179906419.1">
    <property type="nucleotide sequence ID" value="NZ_JACBXS010000022.1"/>
</dbReference>
<sequence length="75" mass="8316">MADFTVNSPRGRGAARPGGALEYRLYFAVMFILALPFALLAYFWAVTRHARIPAQGPLARARAEAHQIVPMIFRG</sequence>
<evidence type="ECO:0000256" key="2">
    <source>
        <dbReference type="ARBA" id="ARBA00009920"/>
    </source>
</evidence>
<name>A0A7Z0I136_9RHOB</name>
<evidence type="ECO:0000256" key="1">
    <source>
        <dbReference type="ARBA" id="ARBA00003128"/>
    </source>
</evidence>
<evidence type="ECO:0000313" key="7">
    <source>
        <dbReference type="EMBL" id="NYS25619.1"/>
    </source>
</evidence>
<reference evidence="7 8" key="1">
    <citation type="journal article" date="2000" name="Arch. Microbiol.">
        <title>Rhodobaca bogoriensis gen. nov. and sp. nov., an alkaliphilic purple nonsulfur bacterium from African Rift Valley soda lakes.</title>
        <authorList>
            <person name="Milford A.D."/>
            <person name="Achenbach L.A."/>
            <person name="Jung D.O."/>
            <person name="Madigan M.T."/>
        </authorList>
    </citation>
    <scope>NUCLEOTIDE SEQUENCE [LARGE SCALE GENOMIC DNA]</scope>
    <source>
        <strain evidence="7 8">2376</strain>
    </source>
</reference>
<evidence type="ECO:0000256" key="4">
    <source>
        <dbReference type="ARBA" id="ARBA00023171"/>
    </source>
</evidence>